<dbReference type="Gene3D" id="1.10.420.10">
    <property type="entry name" value="Peroxidase, domain 2"/>
    <property type="match status" value="1"/>
</dbReference>
<keyword evidence="6" id="KW-0349">Heme</keyword>
<evidence type="ECO:0000256" key="12">
    <source>
        <dbReference type="PIRSR" id="PIRSR600823-5"/>
    </source>
</evidence>
<feature type="binding site" description="axial binding residue" evidence="11">
    <location>
        <position position="37"/>
    </location>
    <ligand>
        <name>heme b</name>
        <dbReference type="ChEBI" id="CHEBI:60344"/>
    </ligand>
    <ligandPart>
        <name>Fe</name>
        <dbReference type="ChEBI" id="CHEBI:18248"/>
    </ligandPart>
</feature>
<comment type="catalytic activity">
    <reaction evidence="1">
        <text>2 a phenolic donor + H2O2 = 2 a phenolic radical donor + 2 H2O</text>
        <dbReference type="Rhea" id="RHEA:56136"/>
        <dbReference type="ChEBI" id="CHEBI:15377"/>
        <dbReference type="ChEBI" id="CHEBI:16240"/>
        <dbReference type="ChEBI" id="CHEBI:139520"/>
        <dbReference type="ChEBI" id="CHEBI:139521"/>
        <dbReference type="EC" id="1.11.1.7"/>
    </reaction>
</comment>
<dbReference type="InterPro" id="IPR002016">
    <property type="entry name" value="Haem_peroxidase"/>
</dbReference>
<gene>
    <name evidence="15" type="ORF">CRG98_034938</name>
</gene>
<comment type="caution">
    <text evidence="15">The sequence shown here is derived from an EMBL/GenBank/DDBJ whole genome shotgun (WGS) entry which is preliminary data.</text>
</comment>
<evidence type="ECO:0000256" key="6">
    <source>
        <dbReference type="ARBA" id="ARBA00022617"/>
    </source>
</evidence>
<feature type="region of interest" description="Disordered" evidence="13">
    <location>
        <begin position="77"/>
        <end position="129"/>
    </location>
</feature>
<keyword evidence="5" id="KW-0575">Peroxidase</keyword>
<sequence length="139" mass="14877">MAGYQLPSPFSDLSEILASFGARGFDERETVSLLGGHSIGSIHCKFFEDRLYNFSGTNSPDPSLESSFLNLMRSRCSKFPSASSPKLSVAPSPSVRAAGLPASSAAEPETMMSYEGLESRPAEGPAFGAPYYRSLLKGR</sequence>
<evidence type="ECO:0000313" key="16">
    <source>
        <dbReference type="Proteomes" id="UP000233551"/>
    </source>
</evidence>
<comment type="cofactor">
    <cofactor evidence="2">
        <name>Ca(2+)</name>
        <dbReference type="ChEBI" id="CHEBI:29108"/>
    </cofactor>
</comment>
<evidence type="ECO:0000256" key="8">
    <source>
        <dbReference type="ARBA" id="ARBA00023002"/>
    </source>
</evidence>
<evidence type="ECO:0000313" key="15">
    <source>
        <dbReference type="EMBL" id="PKI44583.1"/>
    </source>
</evidence>
<evidence type="ECO:0000256" key="9">
    <source>
        <dbReference type="ARBA" id="ARBA00023004"/>
    </source>
</evidence>
<keyword evidence="7 11" id="KW-0479">Metal-binding</keyword>
<evidence type="ECO:0000256" key="3">
    <source>
        <dbReference type="ARBA" id="ARBA00006873"/>
    </source>
</evidence>
<keyword evidence="8" id="KW-0560">Oxidoreductase</keyword>
<dbReference type="PROSITE" id="PS00435">
    <property type="entry name" value="PEROXIDASE_1"/>
    <property type="match status" value="1"/>
</dbReference>
<dbReference type="SUPFAM" id="SSF48113">
    <property type="entry name" value="Heme-dependent peroxidases"/>
    <property type="match status" value="1"/>
</dbReference>
<dbReference type="GO" id="GO:0046872">
    <property type="term" value="F:metal ion binding"/>
    <property type="evidence" value="ECO:0007669"/>
    <property type="project" value="UniProtKB-KW"/>
</dbReference>
<proteinExistence type="inferred from homology"/>
<dbReference type="AlphaFoldDB" id="A0A2I0ILF8"/>
<accession>A0A2I0ILF8</accession>
<evidence type="ECO:0000256" key="2">
    <source>
        <dbReference type="ARBA" id="ARBA00001913"/>
    </source>
</evidence>
<keyword evidence="12" id="KW-1015">Disulfide bond</keyword>
<evidence type="ECO:0000256" key="13">
    <source>
        <dbReference type="SAM" id="MobiDB-lite"/>
    </source>
</evidence>
<evidence type="ECO:0000256" key="11">
    <source>
        <dbReference type="PIRSR" id="PIRSR600823-3"/>
    </source>
</evidence>
<name>A0A2I0ILF8_PUNGR</name>
<dbReference type="Proteomes" id="UP000233551">
    <property type="component" value="Unassembled WGS sequence"/>
</dbReference>
<evidence type="ECO:0000256" key="7">
    <source>
        <dbReference type="ARBA" id="ARBA00022723"/>
    </source>
</evidence>
<dbReference type="InterPro" id="IPR000823">
    <property type="entry name" value="Peroxidase_pln"/>
</dbReference>
<dbReference type="PANTHER" id="PTHR31235">
    <property type="entry name" value="PEROXIDASE 25-RELATED"/>
    <property type="match status" value="1"/>
</dbReference>
<evidence type="ECO:0000256" key="4">
    <source>
        <dbReference type="ARBA" id="ARBA00012313"/>
    </source>
</evidence>
<evidence type="ECO:0000256" key="10">
    <source>
        <dbReference type="PIRSR" id="PIRSR600823-2"/>
    </source>
</evidence>
<keyword evidence="9 11" id="KW-0408">Iron</keyword>
<keyword evidence="16" id="KW-1185">Reference proteome</keyword>
<feature type="domain" description="Plant heme peroxidase family profile" evidence="14">
    <location>
        <begin position="1"/>
        <end position="139"/>
    </location>
</feature>
<comment type="similarity">
    <text evidence="3">Belongs to the peroxidase family. Ascorbate peroxidase subfamily.</text>
</comment>
<dbReference type="GO" id="GO:0020037">
    <property type="term" value="F:heme binding"/>
    <property type="evidence" value="ECO:0007669"/>
    <property type="project" value="InterPro"/>
</dbReference>
<dbReference type="InterPro" id="IPR010255">
    <property type="entry name" value="Haem_peroxidase_sf"/>
</dbReference>
<feature type="binding site" evidence="10">
    <location>
        <position position="7"/>
    </location>
    <ligand>
        <name>substrate</name>
    </ligand>
</feature>
<dbReference type="InterPro" id="IPR019793">
    <property type="entry name" value="Peroxidases_heam-ligand_BS"/>
</dbReference>
<evidence type="ECO:0000256" key="5">
    <source>
        <dbReference type="ARBA" id="ARBA00022559"/>
    </source>
</evidence>
<reference evidence="15 16" key="1">
    <citation type="submission" date="2017-11" db="EMBL/GenBank/DDBJ databases">
        <title>De-novo sequencing of pomegranate (Punica granatum L.) genome.</title>
        <authorList>
            <person name="Akparov Z."/>
            <person name="Amiraslanov A."/>
            <person name="Hajiyeva S."/>
            <person name="Abbasov M."/>
            <person name="Kaur K."/>
            <person name="Hamwieh A."/>
            <person name="Solovyev V."/>
            <person name="Salamov A."/>
            <person name="Braich B."/>
            <person name="Kosarev P."/>
            <person name="Mahmoud A."/>
            <person name="Hajiyev E."/>
            <person name="Babayeva S."/>
            <person name="Izzatullayeva V."/>
            <person name="Mammadov A."/>
            <person name="Mammadov A."/>
            <person name="Sharifova S."/>
            <person name="Ojaghi J."/>
            <person name="Eynullazada K."/>
            <person name="Bayramov B."/>
            <person name="Abdulazimova A."/>
            <person name="Shahmuradov I."/>
        </authorList>
    </citation>
    <scope>NUCLEOTIDE SEQUENCE [LARGE SCALE GENOMIC DNA]</scope>
    <source>
        <strain evidence="16">cv. AG2017</strain>
        <tissue evidence="15">Leaf</tissue>
    </source>
</reference>
<dbReference type="GO" id="GO:0006979">
    <property type="term" value="P:response to oxidative stress"/>
    <property type="evidence" value="ECO:0007669"/>
    <property type="project" value="InterPro"/>
</dbReference>
<evidence type="ECO:0000256" key="1">
    <source>
        <dbReference type="ARBA" id="ARBA00000189"/>
    </source>
</evidence>
<protein>
    <recommendedName>
        <fullName evidence="4">peroxidase</fullName>
        <ecNumber evidence="4">1.11.1.7</ecNumber>
    </recommendedName>
</protein>
<evidence type="ECO:0000259" key="14">
    <source>
        <dbReference type="PROSITE" id="PS50873"/>
    </source>
</evidence>
<dbReference type="PROSITE" id="PS50873">
    <property type="entry name" value="PEROXIDASE_4"/>
    <property type="match status" value="1"/>
</dbReference>
<organism evidence="15 16">
    <name type="scientific">Punica granatum</name>
    <name type="common">Pomegranate</name>
    <dbReference type="NCBI Taxonomy" id="22663"/>
    <lineage>
        <taxon>Eukaryota</taxon>
        <taxon>Viridiplantae</taxon>
        <taxon>Streptophyta</taxon>
        <taxon>Embryophyta</taxon>
        <taxon>Tracheophyta</taxon>
        <taxon>Spermatophyta</taxon>
        <taxon>Magnoliopsida</taxon>
        <taxon>eudicotyledons</taxon>
        <taxon>Gunneridae</taxon>
        <taxon>Pentapetalae</taxon>
        <taxon>rosids</taxon>
        <taxon>malvids</taxon>
        <taxon>Myrtales</taxon>
        <taxon>Lythraceae</taxon>
        <taxon>Punica</taxon>
    </lineage>
</organism>
<comment type="cofactor">
    <cofactor evidence="11">
        <name>heme b</name>
        <dbReference type="ChEBI" id="CHEBI:60344"/>
    </cofactor>
    <text evidence="11">Binds 1 heme b (iron(II)-protoporphyrin IX) group per subunit.</text>
</comment>
<dbReference type="GO" id="GO:0140825">
    <property type="term" value="F:lactoperoxidase activity"/>
    <property type="evidence" value="ECO:0007669"/>
    <property type="project" value="UniProtKB-EC"/>
</dbReference>
<dbReference type="EC" id="1.11.1.7" evidence="4"/>
<dbReference type="Pfam" id="PF00141">
    <property type="entry name" value="peroxidase"/>
    <property type="match status" value="1"/>
</dbReference>
<feature type="disulfide bond" evidence="12">
    <location>
        <begin position="44"/>
        <end position="76"/>
    </location>
</feature>
<dbReference type="EMBL" id="PGOL01002859">
    <property type="protein sequence ID" value="PKI44583.1"/>
    <property type="molecule type" value="Genomic_DNA"/>
</dbReference>
<dbReference type="STRING" id="22663.A0A2I0ILF8"/>